<dbReference type="InterPro" id="IPR006054">
    <property type="entry name" value="DnaQ"/>
</dbReference>
<dbReference type="NCBIfam" id="TIGR00573">
    <property type="entry name" value="dnaq"/>
    <property type="match status" value="1"/>
</dbReference>
<evidence type="ECO:0000256" key="17">
    <source>
        <dbReference type="PIRSR" id="PIRSR606309-3"/>
    </source>
</evidence>
<feature type="binding site" evidence="16">
    <location>
        <position position="59"/>
    </location>
    <ligand>
        <name>substrate</name>
    </ligand>
</feature>
<dbReference type="EC" id="2.7.7.7" evidence="2 18"/>
<evidence type="ECO:0000256" key="7">
    <source>
        <dbReference type="ARBA" id="ARBA00022722"/>
    </source>
</evidence>
<evidence type="ECO:0000259" key="19">
    <source>
        <dbReference type="SMART" id="SM00479"/>
    </source>
</evidence>
<evidence type="ECO:0000256" key="15">
    <source>
        <dbReference type="PIRSR" id="PIRSR606309-1"/>
    </source>
</evidence>
<dbReference type="Pfam" id="PF00929">
    <property type="entry name" value="RNase_T"/>
    <property type="match status" value="1"/>
</dbReference>
<dbReference type="SMART" id="SM00479">
    <property type="entry name" value="EXOIII"/>
    <property type="match status" value="1"/>
</dbReference>
<protein>
    <recommendedName>
        <fullName evidence="3 18">DNA polymerase III subunit epsilon</fullName>
        <ecNumber evidence="2 18">2.7.7.7</ecNumber>
    </recommendedName>
</protein>
<feature type="binding site" evidence="17">
    <location>
        <position position="9"/>
    </location>
    <ligand>
        <name>a divalent metal cation</name>
        <dbReference type="ChEBI" id="CHEBI:60240"/>
        <label>1</label>
        <note>catalytic</note>
    </ligand>
</feature>
<sequence>MRQIFLDTETTGLRVEDGNRILEIAAVEMIDRKLSKAERHFHRYINPGRDSEEGALNVHGLTTQFLSDKAKFGQIVDDFLEFVTDAEIIIHNAPFDVGYLNMELGKLGRGKLEDYVASVTDTLKMAKDLWPGKRNSLDALCDRYDVDRSGRTLHGALIDCELLAEVYMAMTRGQDSLLIDYAPTAEENASNLARRSNSLPLIVTQASSEELALHQKYLDALDKAVKGSCVWRELEPLAALPNTEGNPQ</sequence>
<organism evidence="20 21">
    <name type="scientific">Deefgea piscis</name>
    <dbReference type="NCBI Taxonomy" id="2739061"/>
    <lineage>
        <taxon>Bacteria</taxon>
        <taxon>Pseudomonadati</taxon>
        <taxon>Pseudomonadota</taxon>
        <taxon>Betaproteobacteria</taxon>
        <taxon>Neisseriales</taxon>
        <taxon>Chitinibacteraceae</taxon>
        <taxon>Deefgea</taxon>
    </lineage>
</organism>
<comment type="cofactor">
    <cofactor evidence="17">
        <name>Mg(2+)</name>
        <dbReference type="ChEBI" id="CHEBI:18420"/>
    </cofactor>
    <cofactor evidence="17">
        <name>Mn(2+)</name>
        <dbReference type="ChEBI" id="CHEBI:29035"/>
    </cofactor>
    <text evidence="17">Binds 2 divalent metal cations. Magnesium or manganese.</text>
</comment>
<comment type="function">
    <text evidence="18">DNA polymerase III is a complex, multichain enzyme responsible for most of the replicative synthesis in bacteria. The epsilon subunit contain the editing function and is a proofreading 3'-5' exonuclease.</text>
</comment>
<evidence type="ECO:0000256" key="5">
    <source>
        <dbReference type="ARBA" id="ARBA00022695"/>
    </source>
</evidence>
<feature type="active site" description="Proton acceptor" evidence="15">
    <location>
        <position position="154"/>
    </location>
</feature>
<dbReference type="InterPro" id="IPR036397">
    <property type="entry name" value="RNaseH_sf"/>
</dbReference>
<evidence type="ECO:0000256" key="4">
    <source>
        <dbReference type="ARBA" id="ARBA00022679"/>
    </source>
</evidence>
<comment type="cofactor">
    <cofactor evidence="1 18">
        <name>Mn(2+)</name>
        <dbReference type="ChEBI" id="CHEBI:29035"/>
    </cofactor>
</comment>
<gene>
    <name evidence="18 20" type="primary">dnaQ</name>
    <name evidence="20" type="ORF">HQN60_03360</name>
</gene>
<dbReference type="PANTHER" id="PTHR30231">
    <property type="entry name" value="DNA POLYMERASE III SUBUNIT EPSILON"/>
    <property type="match status" value="1"/>
</dbReference>
<keyword evidence="4 18" id="KW-0808">Transferase</keyword>
<evidence type="ECO:0000256" key="12">
    <source>
        <dbReference type="ARBA" id="ARBA00022932"/>
    </source>
</evidence>
<evidence type="ECO:0000256" key="8">
    <source>
        <dbReference type="ARBA" id="ARBA00022723"/>
    </source>
</evidence>
<dbReference type="SUPFAM" id="SSF53098">
    <property type="entry name" value="Ribonuclease H-like"/>
    <property type="match status" value="1"/>
</dbReference>
<feature type="binding site" evidence="17">
    <location>
        <position position="7"/>
    </location>
    <ligand>
        <name>a divalent metal cation</name>
        <dbReference type="ChEBI" id="CHEBI:60240"/>
        <label>1</label>
        <note>catalytic</note>
    </ligand>
</feature>
<dbReference type="GO" id="GO:0045004">
    <property type="term" value="P:DNA replication proofreading"/>
    <property type="evidence" value="ECO:0007669"/>
    <property type="project" value="TreeGrafter"/>
</dbReference>
<evidence type="ECO:0000256" key="3">
    <source>
        <dbReference type="ARBA" id="ARBA00020352"/>
    </source>
</evidence>
<evidence type="ECO:0000256" key="11">
    <source>
        <dbReference type="ARBA" id="ARBA00022842"/>
    </source>
</evidence>
<keyword evidence="10 18" id="KW-0269">Exonuclease</keyword>
<dbReference type="InterPro" id="IPR012337">
    <property type="entry name" value="RNaseH-like_sf"/>
</dbReference>
<evidence type="ECO:0000256" key="16">
    <source>
        <dbReference type="PIRSR" id="PIRSR606309-2"/>
    </source>
</evidence>
<dbReference type="InterPro" id="IPR013520">
    <property type="entry name" value="Ribonucl_H"/>
</dbReference>
<dbReference type="KEGG" id="dee:HQN60_03360"/>
<keyword evidence="21" id="KW-1185">Reference proteome</keyword>
<evidence type="ECO:0000256" key="9">
    <source>
        <dbReference type="ARBA" id="ARBA00022801"/>
    </source>
</evidence>
<feature type="binding site" evidence="16">
    <location>
        <position position="9"/>
    </location>
    <ligand>
        <name>substrate</name>
    </ligand>
</feature>
<evidence type="ECO:0000256" key="2">
    <source>
        <dbReference type="ARBA" id="ARBA00012417"/>
    </source>
</evidence>
<dbReference type="AlphaFoldDB" id="A0A6M8SQP3"/>
<evidence type="ECO:0000256" key="13">
    <source>
        <dbReference type="ARBA" id="ARBA00023211"/>
    </source>
</evidence>
<feature type="binding site" evidence="16">
    <location>
        <position position="159"/>
    </location>
    <ligand>
        <name>substrate</name>
    </ligand>
</feature>
<evidence type="ECO:0000256" key="14">
    <source>
        <dbReference type="ARBA" id="ARBA00049244"/>
    </source>
</evidence>
<keyword evidence="7 18" id="KW-0540">Nuclease</keyword>
<keyword evidence="13 17" id="KW-0464">Manganese</keyword>
<dbReference type="NCBIfam" id="TIGR01406">
    <property type="entry name" value="dnaQ_proteo"/>
    <property type="match status" value="1"/>
</dbReference>
<dbReference type="FunFam" id="3.30.420.10:FF:000012">
    <property type="entry name" value="DNA polymerase III subunit epsilon"/>
    <property type="match status" value="1"/>
</dbReference>
<keyword evidence="11 17" id="KW-0460">Magnesium</keyword>
<comment type="subunit">
    <text evidence="18">DNA polymerase III contains a core (composed of alpha, epsilon and theta chains) that associates with a tau subunit. This core dimerizes to form the POLIII' complex. PolIII' associates with the gamma complex (composed of gamma, delta, delta', psi and chi chains) and with the beta chain to form the complete DNA polymerase III complex.</text>
</comment>
<evidence type="ECO:0000313" key="21">
    <source>
        <dbReference type="Proteomes" id="UP000504844"/>
    </source>
</evidence>
<reference evidence="20 21" key="1">
    <citation type="submission" date="2020-05" db="EMBL/GenBank/DDBJ databases">
        <title>Complete genome sequence of Deefgea sp. D17.</title>
        <authorList>
            <person name="Bae J.-W."/>
            <person name="Han J.E."/>
        </authorList>
    </citation>
    <scope>NUCLEOTIDE SEQUENCE [LARGE SCALE GENOMIC DNA]</scope>
    <source>
        <strain evidence="20 21">D17</strain>
    </source>
</reference>
<keyword evidence="6 18" id="KW-0235">DNA replication</keyword>
<dbReference type="InterPro" id="IPR006309">
    <property type="entry name" value="DnaQ_proteo"/>
</dbReference>
<evidence type="ECO:0000256" key="18">
    <source>
        <dbReference type="RuleBase" id="RU364087"/>
    </source>
</evidence>
<dbReference type="NCBIfam" id="NF004316">
    <property type="entry name" value="PRK05711.1"/>
    <property type="match status" value="1"/>
</dbReference>
<dbReference type="GO" id="GO:0003677">
    <property type="term" value="F:DNA binding"/>
    <property type="evidence" value="ECO:0007669"/>
    <property type="project" value="InterPro"/>
</dbReference>
<keyword evidence="8 17" id="KW-0479">Metal-binding</keyword>
<feature type="binding site" evidence="16">
    <location>
        <position position="7"/>
    </location>
    <ligand>
        <name>substrate</name>
    </ligand>
</feature>
<evidence type="ECO:0000256" key="6">
    <source>
        <dbReference type="ARBA" id="ARBA00022705"/>
    </source>
</evidence>
<dbReference type="RefSeq" id="WP_173532348.1">
    <property type="nucleotide sequence ID" value="NZ_CP054143.1"/>
</dbReference>
<dbReference type="EMBL" id="CP054143">
    <property type="protein sequence ID" value="QKJ65840.1"/>
    <property type="molecule type" value="Genomic_DNA"/>
</dbReference>
<feature type="domain" description="Exonuclease" evidence="19">
    <location>
        <begin position="2"/>
        <end position="176"/>
    </location>
</feature>
<dbReference type="Proteomes" id="UP000504844">
    <property type="component" value="Chromosome"/>
</dbReference>
<evidence type="ECO:0000313" key="20">
    <source>
        <dbReference type="EMBL" id="QKJ65840.1"/>
    </source>
</evidence>
<dbReference type="Gene3D" id="3.30.420.10">
    <property type="entry name" value="Ribonuclease H-like superfamily/Ribonuclease H"/>
    <property type="match status" value="1"/>
</dbReference>
<proteinExistence type="predicted"/>
<dbReference type="GO" id="GO:0046872">
    <property type="term" value="F:metal ion binding"/>
    <property type="evidence" value="ECO:0007669"/>
    <property type="project" value="UniProtKB-KW"/>
</dbReference>
<feature type="binding site" evidence="17">
    <location>
        <position position="159"/>
    </location>
    <ligand>
        <name>a divalent metal cation</name>
        <dbReference type="ChEBI" id="CHEBI:60240"/>
        <label>1</label>
        <note>catalytic</note>
    </ligand>
</feature>
<dbReference type="GO" id="GO:0008408">
    <property type="term" value="F:3'-5' exonuclease activity"/>
    <property type="evidence" value="ECO:0007669"/>
    <property type="project" value="TreeGrafter"/>
</dbReference>
<evidence type="ECO:0000256" key="10">
    <source>
        <dbReference type="ARBA" id="ARBA00022839"/>
    </source>
</evidence>
<keyword evidence="5 18" id="KW-0548">Nucleotidyltransferase</keyword>
<dbReference type="GO" id="GO:0005829">
    <property type="term" value="C:cytosol"/>
    <property type="evidence" value="ECO:0007669"/>
    <property type="project" value="TreeGrafter"/>
</dbReference>
<keyword evidence="12 18" id="KW-0239">DNA-directed DNA polymerase</keyword>
<dbReference type="PANTHER" id="PTHR30231:SF41">
    <property type="entry name" value="DNA POLYMERASE III SUBUNIT EPSILON"/>
    <property type="match status" value="1"/>
</dbReference>
<dbReference type="GO" id="GO:0003887">
    <property type="term" value="F:DNA-directed DNA polymerase activity"/>
    <property type="evidence" value="ECO:0007669"/>
    <property type="project" value="UniProtKB-KW"/>
</dbReference>
<keyword evidence="9 18" id="KW-0378">Hydrolase</keyword>
<comment type="catalytic activity">
    <reaction evidence="14 18">
        <text>DNA(n) + a 2'-deoxyribonucleoside 5'-triphosphate = DNA(n+1) + diphosphate</text>
        <dbReference type="Rhea" id="RHEA:22508"/>
        <dbReference type="Rhea" id="RHEA-COMP:17339"/>
        <dbReference type="Rhea" id="RHEA-COMP:17340"/>
        <dbReference type="ChEBI" id="CHEBI:33019"/>
        <dbReference type="ChEBI" id="CHEBI:61560"/>
        <dbReference type="ChEBI" id="CHEBI:173112"/>
        <dbReference type="EC" id="2.7.7.7"/>
    </reaction>
</comment>
<dbReference type="CDD" id="cd06131">
    <property type="entry name" value="DNA_pol_III_epsilon_Ecoli_like"/>
    <property type="match status" value="1"/>
</dbReference>
<evidence type="ECO:0000256" key="1">
    <source>
        <dbReference type="ARBA" id="ARBA00001936"/>
    </source>
</evidence>
<name>A0A6M8SQP3_9NEIS</name>
<accession>A0A6M8SQP3</accession>